<keyword evidence="2" id="KW-1185">Reference proteome</keyword>
<reference evidence="1 2" key="1">
    <citation type="submission" date="2019-12" db="EMBL/GenBank/DDBJ databases">
        <title>Genome sequence of Streptomyces bambusae.</title>
        <authorList>
            <person name="Bansal K."/>
            <person name="Choksket S."/>
            <person name="Korpole S."/>
            <person name="Patil P.B."/>
        </authorList>
    </citation>
    <scope>NUCLEOTIDE SEQUENCE [LARGE SCALE GENOMIC DNA]</scope>
    <source>
        <strain evidence="1 2">SK60</strain>
    </source>
</reference>
<name>A0ABS6Z836_9ACTN</name>
<organism evidence="1 2">
    <name type="scientific">Streptomyces bambusae</name>
    <dbReference type="NCBI Taxonomy" id="1550616"/>
    <lineage>
        <taxon>Bacteria</taxon>
        <taxon>Bacillati</taxon>
        <taxon>Actinomycetota</taxon>
        <taxon>Actinomycetes</taxon>
        <taxon>Kitasatosporales</taxon>
        <taxon>Streptomycetaceae</taxon>
        <taxon>Streptomyces</taxon>
    </lineage>
</organism>
<dbReference type="RefSeq" id="WP_219668218.1">
    <property type="nucleotide sequence ID" value="NZ_WTFF01000120.1"/>
</dbReference>
<proteinExistence type="predicted"/>
<evidence type="ECO:0000313" key="2">
    <source>
        <dbReference type="Proteomes" id="UP000812013"/>
    </source>
</evidence>
<evidence type="ECO:0000313" key="1">
    <source>
        <dbReference type="EMBL" id="MBW5483736.1"/>
    </source>
</evidence>
<protein>
    <recommendedName>
        <fullName evidence="3">Holin</fullName>
    </recommendedName>
</protein>
<gene>
    <name evidence="1" type="ORF">GPJ59_18045</name>
</gene>
<dbReference type="Proteomes" id="UP000812013">
    <property type="component" value="Unassembled WGS sequence"/>
</dbReference>
<sequence>MSVALPYRDLSNPMRKSWVIAVIVVLVLFPASAQALSTFTDAVSCLVALGGAGTAAAYRNHRNRT</sequence>
<comment type="caution">
    <text evidence="1">The sequence shown here is derived from an EMBL/GenBank/DDBJ whole genome shotgun (WGS) entry which is preliminary data.</text>
</comment>
<evidence type="ECO:0008006" key="3">
    <source>
        <dbReference type="Google" id="ProtNLM"/>
    </source>
</evidence>
<accession>A0ABS6Z836</accession>
<dbReference type="EMBL" id="WTFF01000120">
    <property type="protein sequence ID" value="MBW5483736.1"/>
    <property type="molecule type" value="Genomic_DNA"/>
</dbReference>